<dbReference type="GO" id="GO:0000707">
    <property type="term" value="P:meiotic DNA recombinase assembly"/>
    <property type="evidence" value="ECO:0007669"/>
    <property type="project" value="TreeGrafter"/>
</dbReference>
<evidence type="ECO:0000256" key="4">
    <source>
        <dbReference type="ARBA" id="ARBA00022840"/>
    </source>
</evidence>
<evidence type="ECO:0000256" key="7">
    <source>
        <dbReference type="ARBA" id="ARBA00040674"/>
    </source>
</evidence>
<dbReference type="GO" id="GO:0033065">
    <property type="term" value="C:Rad51C-XRCC3 complex"/>
    <property type="evidence" value="ECO:0007669"/>
    <property type="project" value="TreeGrafter"/>
</dbReference>
<dbReference type="InterPro" id="IPR013632">
    <property type="entry name" value="Rad51_C"/>
</dbReference>
<dbReference type="GO" id="GO:0033063">
    <property type="term" value="C:Rad51B-Rad51C-Rad51D-XRCC2 complex"/>
    <property type="evidence" value="ECO:0007669"/>
    <property type="project" value="TreeGrafter"/>
</dbReference>
<protein>
    <recommendedName>
        <fullName evidence="7">DNA repair protein RAD51 homolog 3</fullName>
    </recommendedName>
</protein>
<dbReference type="Proteomes" id="UP000663828">
    <property type="component" value="Unassembled WGS sequence"/>
</dbReference>
<dbReference type="PANTHER" id="PTHR46239">
    <property type="entry name" value="DNA REPAIR PROTEIN RAD51 HOMOLOG 3 RAD51C"/>
    <property type="match status" value="1"/>
</dbReference>
<evidence type="ECO:0000256" key="2">
    <source>
        <dbReference type="ARBA" id="ARBA00022741"/>
    </source>
</evidence>
<sequence length="295" mass="33136">MALTRKSRTAMDIFKSNVGCISTYSKKIDDMLDGGIRLGVMTELCGNPGSGKSNLCTQLCVSVQVKYGINSDSTGTAIYIDTEGSFVPIRLQNMAMTADNHYRNHNQIPMDANSVEHILKNVTYFRCMNVAELIACLIQLKQLMTPERNVKLIILDSLAHPIRSIIDGDHLTRHKYTVRIVTLLQKLASEHNCAVVVVNHMIAKVESPRNEAYCAPGNFVALGDAFGHMSQLRIQLSWKMNKREIRVLKSPHLPEMSMFFQITDDGIRDINEDELMDQDECFGTSQENLHSISNM</sequence>
<dbReference type="InterPro" id="IPR027417">
    <property type="entry name" value="P-loop_NTPase"/>
</dbReference>
<dbReference type="GO" id="GO:0005657">
    <property type="term" value="C:replication fork"/>
    <property type="evidence" value="ECO:0007669"/>
    <property type="project" value="TreeGrafter"/>
</dbReference>
<evidence type="ECO:0000313" key="9">
    <source>
        <dbReference type="EMBL" id="CAF1262695.1"/>
    </source>
</evidence>
<dbReference type="PROSITE" id="PS50162">
    <property type="entry name" value="RECA_2"/>
    <property type="match status" value="1"/>
</dbReference>
<dbReference type="PANTHER" id="PTHR46239:SF1">
    <property type="entry name" value="DNA REPAIR PROTEIN RAD51 HOMOLOG 3"/>
    <property type="match status" value="1"/>
</dbReference>
<organism evidence="9 10">
    <name type="scientific">Adineta ricciae</name>
    <name type="common">Rotifer</name>
    <dbReference type="NCBI Taxonomy" id="249248"/>
    <lineage>
        <taxon>Eukaryota</taxon>
        <taxon>Metazoa</taxon>
        <taxon>Spiralia</taxon>
        <taxon>Gnathifera</taxon>
        <taxon>Rotifera</taxon>
        <taxon>Eurotatoria</taxon>
        <taxon>Bdelloidea</taxon>
        <taxon>Adinetida</taxon>
        <taxon>Adinetidae</taxon>
        <taxon>Adineta</taxon>
    </lineage>
</organism>
<dbReference type="InterPro" id="IPR052093">
    <property type="entry name" value="HR_Repair_Mediator"/>
</dbReference>
<comment type="caution">
    <text evidence="9">The sequence shown here is derived from an EMBL/GenBank/DDBJ whole genome shotgun (WGS) entry which is preliminary data.</text>
</comment>
<evidence type="ECO:0000256" key="6">
    <source>
        <dbReference type="ARBA" id="ARBA00023242"/>
    </source>
</evidence>
<dbReference type="GO" id="GO:0008821">
    <property type="term" value="F:crossover junction DNA endonuclease activity"/>
    <property type="evidence" value="ECO:0007669"/>
    <property type="project" value="TreeGrafter"/>
</dbReference>
<keyword evidence="6" id="KW-0539">Nucleus</keyword>
<accession>A0A815AXW4</accession>
<dbReference type="Gene3D" id="3.40.50.300">
    <property type="entry name" value="P-loop containing nucleotide triphosphate hydrolases"/>
    <property type="match status" value="1"/>
</dbReference>
<keyword evidence="5" id="KW-0234">DNA repair</keyword>
<dbReference type="AlphaFoldDB" id="A0A815AXW4"/>
<keyword evidence="3" id="KW-0227">DNA damage</keyword>
<dbReference type="GO" id="GO:0000400">
    <property type="term" value="F:four-way junction DNA binding"/>
    <property type="evidence" value="ECO:0007669"/>
    <property type="project" value="TreeGrafter"/>
</dbReference>
<comment type="subcellular location">
    <subcellularLocation>
        <location evidence="1">Nucleus</location>
    </subcellularLocation>
</comment>
<dbReference type="InterPro" id="IPR016467">
    <property type="entry name" value="DNA_recomb/repair_RecA-like"/>
</dbReference>
<gene>
    <name evidence="9" type="ORF">XAT740_LOCUS26865</name>
</gene>
<dbReference type="SUPFAM" id="SSF52540">
    <property type="entry name" value="P-loop containing nucleoside triphosphate hydrolases"/>
    <property type="match status" value="1"/>
</dbReference>
<evidence type="ECO:0000259" key="8">
    <source>
        <dbReference type="PROSITE" id="PS50162"/>
    </source>
</evidence>
<evidence type="ECO:0000256" key="5">
    <source>
        <dbReference type="ARBA" id="ARBA00023204"/>
    </source>
</evidence>
<dbReference type="GO" id="GO:0005524">
    <property type="term" value="F:ATP binding"/>
    <property type="evidence" value="ECO:0007669"/>
    <property type="project" value="UniProtKB-KW"/>
</dbReference>
<dbReference type="InterPro" id="IPR020588">
    <property type="entry name" value="RecA_ATP-bd"/>
</dbReference>
<dbReference type="GO" id="GO:0007131">
    <property type="term" value="P:reciprocal meiotic recombination"/>
    <property type="evidence" value="ECO:0007669"/>
    <property type="project" value="TreeGrafter"/>
</dbReference>
<dbReference type="PIRSF" id="PIRSF005856">
    <property type="entry name" value="Rad51"/>
    <property type="match status" value="1"/>
</dbReference>
<proteinExistence type="predicted"/>
<evidence type="ECO:0000256" key="1">
    <source>
        <dbReference type="ARBA" id="ARBA00004123"/>
    </source>
</evidence>
<dbReference type="Pfam" id="PF08423">
    <property type="entry name" value="Rad51"/>
    <property type="match status" value="1"/>
</dbReference>
<evidence type="ECO:0000256" key="3">
    <source>
        <dbReference type="ARBA" id="ARBA00022763"/>
    </source>
</evidence>
<feature type="domain" description="RecA family profile 1" evidence="8">
    <location>
        <begin position="17"/>
        <end position="201"/>
    </location>
</feature>
<evidence type="ECO:0000313" key="10">
    <source>
        <dbReference type="Proteomes" id="UP000663828"/>
    </source>
</evidence>
<dbReference type="EMBL" id="CAJNOR010002206">
    <property type="protein sequence ID" value="CAF1262695.1"/>
    <property type="molecule type" value="Genomic_DNA"/>
</dbReference>
<keyword evidence="4" id="KW-0067">ATP-binding</keyword>
<reference evidence="9" key="1">
    <citation type="submission" date="2021-02" db="EMBL/GenBank/DDBJ databases">
        <authorList>
            <person name="Nowell W R."/>
        </authorList>
    </citation>
    <scope>NUCLEOTIDE SEQUENCE</scope>
</reference>
<dbReference type="GO" id="GO:0140664">
    <property type="term" value="F:ATP-dependent DNA damage sensor activity"/>
    <property type="evidence" value="ECO:0007669"/>
    <property type="project" value="InterPro"/>
</dbReference>
<keyword evidence="10" id="KW-1185">Reference proteome</keyword>
<name>A0A815AXW4_ADIRI</name>
<keyword evidence="2" id="KW-0547">Nucleotide-binding</keyword>